<gene>
    <name evidence="15" type="ORF">G3580_18055</name>
</gene>
<organism evidence="15 16">
    <name type="scientific">Nitrogeniibacter mangrovi</name>
    <dbReference type="NCBI Taxonomy" id="2016596"/>
    <lineage>
        <taxon>Bacteria</taxon>
        <taxon>Pseudomonadati</taxon>
        <taxon>Pseudomonadota</taxon>
        <taxon>Betaproteobacteria</taxon>
        <taxon>Rhodocyclales</taxon>
        <taxon>Zoogloeaceae</taxon>
        <taxon>Nitrogeniibacter</taxon>
    </lineage>
</organism>
<dbReference type="Gene3D" id="2.40.30.10">
    <property type="entry name" value="Translation factors"/>
    <property type="match status" value="1"/>
</dbReference>
<dbReference type="SUPFAM" id="SSF52343">
    <property type="entry name" value="Ferredoxin reductase-like, C-terminal NADP-linked domain"/>
    <property type="match status" value="1"/>
</dbReference>
<feature type="transmembrane region" description="Helical" evidence="13">
    <location>
        <begin position="170"/>
        <end position="187"/>
    </location>
</feature>
<dbReference type="PANTHER" id="PTHR47354">
    <property type="entry name" value="NADH OXIDOREDUCTASE HCR"/>
    <property type="match status" value="1"/>
</dbReference>
<evidence type="ECO:0000256" key="1">
    <source>
        <dbReference type="ARBA" id="ARBA00001974"/>
    </source>
</evidence>
<dbReference type="KEGG" id="azq:G3580_18055"/>
<keyword evidence="5" id="KW-0001">2Fe-2S</keyword>
<dbReference type="InterPro" id="IPR001433">
    <property type="entry name" value="OxRdtase_FAD/NAD-bd"/>
</dbReference>
<feature type="transmembrane region" description="Helical" evidence="13">
    <location>
        <begin position="76"/>
        <end position="94"/>
    </location>
</feature>
<keyword evidence="9" id="KW-0560">Oxidoreductase</keyword>
<evidence type="ECO:0000313" key="15">
    <source>
        <dbReference type="EMBL" id="QID19927.1"/>
    </source>
</evidence>
<keyword evidence="16" id="KW-1185">Reference proteome</keyword>
<keyword evidence="7" id="KW-0274">FAD</keyword>
<dbReference type="Proteomes" id="UP000501991">
    <property type="component" value="Chromosome"/>
</dbReference>
<dbReference type="SUPFAM" id="SSF63380">
    <property type="entry name" value="Riboflavin synthase domain-like"/>
    <property type="match status" value="1"/>
</dbReference>
<feature type="domain" description="FAD-binding FR-type" evidence="14">
    <location>
        <begin position="193"/>
        <end position="295"/>
    </location>
</feature>
<keyword evidence="11" id="KW-0411">Iron-sulfur</keyword>
<dbReference type="Pfam" id="PF01794">
    <property type="entry name" value="Ferric_reduct"/>
    <property type="match status" value="1"/>
</dbReference>
<evidence type="ECO:0000256" key="7">
    <source>
        <dbReference type="ARBA" id="ARBA00022827"/>
    </source>
</evidence>
<dbReference type="EMBL" id="CP048836">
    <property type="protein sequence ID" value="QID19927.1"/>
    <property type="molecule type" value="Genomic_DNA"/>
</dbReference>
<evidence type="ECO:0000256" key="9">
    <source>
        <dbReference type="ARBA" id="ARBA00023002"/>
    </source>
</evidence>
<keyword evidence="3" id="KW-0285">Flavoprotein</keyword>
<comment type="cofactor">
    <cofactor evidence="1">
        <name>FAD</name>
        <dbReference type="ChEBI" id="CHEBI:57692"/>
    </cofactor>
</comment>
<evidence type="ECO:0000256" key="4">
    <source>
        <dbReference type="ARBA" id="ARBA00022692"/>
    </source>
</evidence>
<dbReference type="InterPro" id="IPR013112">
    <property type="entry name" value="FAD-bd_8"/>
</dbReference>
<keyword evidence="4 13" id="KW-0812">Transmembrane</keyword>
<accession>A0A6C1B8X1</accession>
<dbReference type="GO" id="GO:0046872">
    <property type="term" value="F:metal ion binding"/>
    <property type="evidence" value="ECO:0007669"/>
    <property type="project" value="UniProtKB-KW"/>
</dbReference>
<evidence type="ECO:0000313" key="16">
    <source>
        <dbReference type="Proteomes" id="UP000501991"/>
    </source>
</evidence>
<evidence type="ECO:0000256" key="11">
    <source>
        <dbReference type="ARBA" id="ARBA00023014"/>
    </source>
</evidence>
<evidence type="ECO:0000256" key="5">
    <source>
        <dbReference type="ARBA" id="ARBA00022714"/>
    </source>
</evidence>
<evidence type="ECO:0000256" key="12">
    <source>
        <dbReference type="ARBA" id="ARBA00023136"/>
    </source>
</evidence>
<feature type="transmembrane region" description="Helical" evidence="13">
    <location>
        <begin position="31"/>
        <end position="55"/>
    </location>
</feature>
<dbReference type="InterPro" id="IPR017938">
    <property type="entry name" value="Riboflavin_synthase-like_b-brl"/>
</dbReference>
<dbReference type="AlphaFoldDB" id="A0A6C1B8X1"/>
<reference evidence="15 16" key="1">
    <citation type="submission" date="2020-02" db="EMBL/GenBank/DDBJ databases">
        <title>Nitrogenibacter mangrovi gen. nov., sp. nov. isolated from mangrove sediment, a denitrifying betaproteobacterium.</title>
        <authorList>
            <person name="Liao H."/>
            <person name="Tian Y."/>
        </authorList>
    </citation>
    <scope>NUCLEOTIDE SEQUENCE [LARGE SCALE GENOMIC DNA]</scope>
    <source>
        <strain evidence="15 16">M9-3-2</strain>
    </source>
</reference>
<evidence type="ECO:0000256" key="6">
    <source>
        <dbReference type="ARBA" id="ARBA00022723"/>
    </source>
</evidence>
<feature type="transmembrane region" description="Helical" evidence="13">
    <location>
        <begin position="7"/>
        <end position="25"/>
    </location>
</feature>
<keyword evidence="10" id="KW-0408">Iron</keyword>
<dbReference type="InterPro" id="IPR050415">
    <property type="entry name" value="MRET"/>
</dbReference>
<dbReference type="InterPro" id="IPR039261">
    <property type="entry name" value="FNR_nucleotide-bd"/>
</dbReference>
<protein>
    <submittedName>
        <fullName evidence="15">Oxidoreductase</fullName>
    </submittedName>
</protein>
<evidence type="ECO:0000256" key="13">
    <source>
        <dbReference type="SAM" id="Phobius"/>
    </source>
</evidence>
<feature type="transmembrane region" description="Helical" evidence="13">
    <location>
        <begin position="114"/>
        <end position="135"/>
    </location>
</feature>
<dbReference type="Gene3D" id="3.40.50.80">
    <property type="entry name" value="Nucleotide-binding domain of ferredoxin-NADP reductase (FNR) module"/>
    <property type="match status" value="1"/>
</dbReference>
<dbReference type="GO" id="GO:0051537">
    <property type="term" value="F:2 iron, 2 sulfur cluster binding"/>
    <property type="evidence" value="ECO:0007669"/>
    <property type="project" value="UniProtKB-KW"/>
</dbReference>
<dbReference type="GO" id="GO:0016491">
    <property type="term" value="F:oxidoreductase activity"/>
    <property type="evidence" value="ECO:0007669"/>
    <property type="project" value="UniProtKB-KW"/>
</dbReference>
<dbReference type="InterPro" id="IPR013130">
    <property type="entry name" value="Fe3_Rdtase_TM_dom"/>
</dbReference>
<keyword evidence="6" id="KW-0479">Metal-binding</keyword>
<dbReference type="PANTHER" id="PTHR47354:SF8">
    <property type="entry name" value="1,2-PHENYLACETYL-COA EPOXIDASE, SUBUNIT E"/>
    <property type="match status" value="1"/>
</dbReference>
<dbReference type="Pfam" id="PF00175">
    <property type="entry name" value="NAD_binding_1"/>
    <property type="match status" value="1"/>
</dbReference>
<dbReference type="PROSITE" id="PS51384">
    <property type="entry name" value="FAD_FR"/>
    <property type="match status" value="1"/>
</dbReference>
<dbReference type="GO" id="GO:0016020">
    <property type="term" value="C:membrane"/>
    <property type="evidence" value="ECO:0007669"/>
    <property type="project" value="UniProtKB-SubCell"/>
</dbReference>
<sequence length="417" mass="44410">MKRVSRVLLPMLVLALVGGPVWWAWPGTLGGWRSVAIVTGWLGYGLLFASLVTMLREPWLARVLGGLGRMYAWHHHLGVLAYLVLLLHPVALAMEALPESPAIAWASVAPLQQGAAGWLGWAALLCLMIGLGVALSPRLAYGRWRALHGLLALAVVVSPAHLVMLGLEQWLWWMPVLAIGVLFWRVLRADCGLAALPHVVAQVAHPARAVVEITLRPMARALAAHAGQFVLVAFHDGPHFQGCHEYHPFTLTAIEPDGSLRVGIKALGDCTRHMQTLEAGVAARVQGPFGDFGAAGSGRPALWIAGGIGIAPFMALLRAGTVAAPVRLIYLYREAADGAYHDELVTLADADPDVTLVAHASGDGAPDLAAILPEADALAGVECFLCGPPGLVDAAVALLRARGAADEHIHFERFEFR</sequence>
<keyword evidence="12 13" id="KW-0472">Membrane</keyword>
<feature type="transmembrane region" description="Helical" evidence="13">
    <location>
        <begin position="147"/>
        <end position="164"/>
    </location>
</feature>
<evidence type="ECO:0000256" key="8">
    <source>
        <dbReference type="ARBA" id="ARBA00022989"/>
    </source>
</evidence>
<evidence type="ECO:0000256" key="3">
    <source>
        <dbReference type="ARBA" id="ARBA00022630"/>
    </source>
</evidence>
<keyword evidence="8 13" id="KW-1133">Transmembrane helix</keyword>
<evidence type="ECO:0000259" key="14">
    <source>
        <dbReference type="PROSITE" id="PS51384"/>
    </source>
</evidence>
<dbReference type="Pfam" id="PF08022">
    <property type="entry name" value="FAD_binding_8"/>
    <property type="match status" value="1"/>
</dbReference>
<dbReference type="GO" id="GO:0050660">
    <property type="term" value="F:flavin adenine dinucleotide binding"/>
    <property type="evidence" value="ECO:0007669"/>
    <property type="project" value="TreeGrafter"/>
</dbReference>
<name>A0A6C1B8X1_9RHOO</name>
<evidence type="ECO:0000256" key="10">
    <source>
        <dbReference type="ARBA" id="ARBA00023004"/>
    </source>
</evidence>
<dbReference type="InterPro" id="IPR017927">
    <property type="entry name" value="FAD-bd_FR_type"/>
</dbReference>
<proteinExistence type="predicted"/>
<comment type="subcellular location">
    <subcellularLocation>
        <location evidence="2">Membrane</location>
        <topology evidence="2">Multi-pass membrane protein</topology>
    </subcellularLocation>
</comment>
<evidence type="ECO:0000256" key="2">
    <source>
        <dbReference type="ARBA" id="ARBA00004141"/>
    </source>
</evidence>